<protein>
    <submittedName>
        <fullName evidence="8">Major facilitator superfamily protein</fullName>
    </submittedName>
</protein>
<organism evidence="8 9">
    <name type="scientific">Paucilactobacillus vaccinostercus DSM 20634</name>
    <dbReference type="NCBI Taxonomy" id="1423813"/>
    <lineage>
        <taxon>Bacteria</taxon>
        <taxon>Bacillati</taxon>
        <taxon>Bacillota</taxon>
        <taxon>Bacilli</taxon>
        <taxon>Lactobacillales</taxon>
        <taxon>Lactobacillaceae</taxon>
        <taxon>Paucilactobacillus</taxon>
    </lineage>
</organism>
<evidence type="ECO:0000256" key="5">
    <source>
        <dbReference type="ARBA" id="ARBA00023136"/>
    </source>
</evidence>
<evidence type="ECO:0000313" key="9">
    <source>
        <dbReference type="Proteomes" id="UP000051733"/>
    </source>
</evidence>
<dbReference type="InterPro" id="IPR011701">
    <property type="entry name" value="MFS"/>
</dbReference>
<feature type="domain" description="Major facilitator superfamily (MFS) profile" evidence="7">
    <location>
        <begin position="8"/>
        <end position="420"/>
    </location>
</feature>
<dbReference type="RefSeq" id="WP_057777890.1">
    <property type="nucleotide sequence ID" value="NZ_AYYY01000014.1"/>
</dbReference>
<keyword evidence="5 6" id="KW-0472">Membrane</keyword>
<dbReference type="SUPFAM" id="SSF103473">
    <property type="entry name" value="MFS general substrate transporter"/>
    <property type="match status" value="1"/>
</dbReference>
<dbReference type="PROSITE" id="PS50850">
    <property type="entry name" value="MFS"/>
    <property type="match status" value="1"/>
</dbReference>
<keyword evidence="9" id="KW-1185">Reference proteome</keyword>
<dbReference type="PANTHER" id="PTHR23508">
    <property type="entry name" value="CARBOXYLIC ACID TRANSPORTER PROTEIN HOMOLOG"/>
    <property type="match status" value="1"/>
</dbReference>
<feature type="transmembrane region" description="Helical" evidence="6">
    <location>
        <begin position="262"/>
        <end position="282"/>
    </location>
</feature>
<comment type="subcellular location">
    <subcellularLocation>
        <location evidence="1">Cell membrane</location>
        <topology evidence="1">Multi-pass membrane protein</topology>
    </subcellularLocation>
</comment>
<dbReference type="Pfam" id="PF07690">
    <property type="entry name" value="MFS_1"/>
    <property type="match status" value="1"/>
</dbReference>
<dbReference type="PATRIC" id="fig|1423813.3.peg.1032"/>
<feature type="transmembrane region" description="Helical" evidence="6">
    <location>
        <begin position="168"/>
        <end position="186"/>
    </location>
</feature>
<feature type="transmembrane region" description="Helical" evidence="6">
    <location>
        <begin position="355"/>
        <end position="378"/>
    </location>
</feature>
<feature type="transmembrane region" description="Helical" evidence="6">
    <location>
        <begin position="135"/>
        <end position="156"/>
    </location>
</feature>
<evidence type="ECO:0000313" key="8">
    <source>
        <dbReference type="EMBL" id="KRM61937.1"/>
    </source>
</evidence>
<dbReference type="GO" id="GO:0046943">
    <property type="term" value="F:carboxylic acid transmembrane transporter activity"/>
    <property type="evidence" value="ECO:0007669"/>
    <property type="project" value="TreeGrafter"/>
</dbReference>
<evidence type="ECO:0000256" key="6">
    <source>
        <dbReference type="SAM" id="Phobius"/>
    </source>
</evidence>
<name>A0A0R2A3J0_9LACO</name>
<evidence type="ECO:0000259" key="7">
    <source>
        <dbReference type="PROSITE" id="PS50850"/>
    </source>
</evidence>
<evidence type="ECO:0000256" key="3">
    <source>
        <dbReference type="ARBA" id="ARBA00022692"/>
    </source>
</evidence>
<keyword evidence="3 6" id="KW-0812">Transmembrane</keyword>
<evidence type="ECO:0000256" key="4">
    <source>
        <dbReference type="ARBA" id="ARBA00022989"/>
    </source>
</evidence>
<dbReference type="Gene3D" id="1.20.1250.20">
    <property type="entry name" value="MFS general substrate transporter like domains"/>
    <property type="match status" value="1"/>
</dbReference>
<dbReference type="EMBL" id="AYYY01000014">
    <property type="protein sequence ID" value="KRM61937.1"/>
    <property type="molecule type" value="Genomic_DNA"/>
</dbReference>
<dbReference type="InterPro" id="IPR036259">
    <property type="entry name" value="MFS_trans_sf"/>
</dbReference>
<feature type="transmembrane region" description="Helical" evidence="6">
    <location>
        <begin position="101"/>
        <end position="123"/>
    </location>
</feature>
<accession>A0A0R2A3J0</accession>
<reference evidence="8 9" key="1">
    <citation type="journal article" date="2015" name="Genome Announc.">
        <title>Expanding the biotechnology potential of lactobacilli through comparative genomics of 213 strains and associated genera.</title>
        <authorList>
            <person name="Sun Z."/>
            <person name="Harris H.M."/>
            <person name="McCann A."/>
            <person name="Guo C."/>
            <person name="Argimon S."/>
            <person name="Zhang W."/>
            <person name="Yang X."/>
            <person name="Jeffery I.B."/>
            <person name="Cooney J.C."/>
            <person name="Kagawa T.F."/>
            <person name="Liu W."/>
            <person name="Song Y."/>
            <person name="Salvetti E."/>
            <person name="Wrobel A."/>
            <person name="Rasinkangas P."/>
            <person name="Parkhill J."/>
            <person name="Rea M.C."/>
            <person name="O'Sullivan O."/>
            <person name="Ritari J."/>
            <person name="Douillard F.P."/>
            <person name="Paul Ross R."/>
            <person name="Yang R."/>
            <person name="Briner A.E."/>
            <person name="Felis G.E."/>
            <person name="de Vos W.M."/>
            <person name="Barrangou R."/>
            <person name="Klaenhammer T.R."/>
            <person name="Caufield P.W."/>
            <person name="Cui Y."/>
            <person name="Zhang H."/>
            <person name="O'Toole P.W."/>
        </authorList>
    </citation>
    <scope>NUCLEOTIDE SEQUENCE [LARGE SCALE GENOMIC DNA]</scope>
    <source>
        <strain evidence="8 9">DSM 20634</strain>
    </source>
</reference>
<feature type="transmembrane region" description="Helical" evidence="6">
    <location>
        <begin position="75"/>
        <end position="95"/>
    </location>
</feature>
<feature type="transmembrane region" description="Helical" evidence="6">
    <location>
        <begin position="224"/>
        <end position="242"/>
    </location>
</feature>
<feature type="transmembrane region" description="Helical" evidence="6">
    <location>
        <begin position="44"/>
        <end position="68"/>
    </location>
</feature>
<keyword evidence="2" id="KW-0813">Transport</keyword>
<dbReference type="PANTHER" id="PTHR23508:SF10">
    <property type="entry name" value="CARBOXYLIC ACID TRANSPORTER PROTEIN HOMOLOG"/>
    <property type="match status" value="1"/>
</dbReference>
<gene>
    <name evidence="8" type="ORF">FC26_GL001008</name>
</gene>
<dbReference type="GO" id="GO:0005886">
    <property type="term" value="C:plasma membrane"/>
    <property type="evidence" value="ECO:0007669"/>
    <property type="project" value="UniProtKB-SubCell"/>
</dbReference>
<dbReference type="Proteomes" id="UP000051733">
    <property type="component" value="Unassembled WGS sequence"/>
</dbReference>
<comment type="caution">
    <text evidence="8">The sequence shown here is derived from an EMBL/GenBank/DDBJ whole genome shotgun (WGS) entry which is preliminary data.</text>
</comment>
<proteinExistence type="predicted"/>
<dbReference type="InterPro" id="IPR020846">
    <property type="entry name" value="MFS_dom"/>
</dbReference>
<dbReference type="OrthoDB" id="3252866at2"/>
<evidence type="ECO:0000256" key="1">
    <source>
        <dbReference type="ARBA" id="ARBA00004651"/>
    </source>
</evidence>
<evidence type="ECO:0000256" key="2">
    <source>
        <dbReference type="ARBA" id="ARBA00022448"/>
    </source>
</evidence>
<sequence length="420" mass="46565">MDKKVKSEWLLSANASIASYLDASLLVCTGIVLATWQVRFGFNTWWVGAISTLVTISVALGSLLGGYLSDRFGRIWVFNIDIFFTFLGTIIVALAPNLNVLLIGIIIAGMASGADLPTSLAVISERTDPKRYGKVIASTEIFWIAGIVLSQGLGFMTAGLGYLGTQLLFIWLGSVALITWAVRVFSPKFHMMEKEMAIEVSTSVVTEEEITKVPLRKILSMPRYSVPMLGLIGFYLFWNIPANTWGSFLNYFLVTIDGRSQQFATLTGFFANILGAIVLYGINMKFADTKYRYVMMRVGLVLCTLSFIISAISGGVWLIFTIAYFVYCMANMLHGESIYKIWSQQLYPVNVRASVTGITYAIVRAVTAVFAFVTPVIMSKSPSMLIWILVVSLVVCWLCGESVIHIIKKYKIDDPVYNTK</sequence>
<feature type="transmembrane region" description="Helical" evidence="6">
    <location>
        <begin position="384"/>
        <end position="404"/>
    </location>
</feature>
<dbReference type="STRING" id="1423813.FC26_GL001008"/>
<keyword evidence="4 6" id="KW-1133">Transmembrane helix</keyword>
<feature type="transmembrane region" description="Helical" evidence="6">
    <location>
        <begin position="20"/>
        <end position="38"/>
    </location>
</feature>
<dbReference type="AlphaFoldDB" id="A0A0R2A3J0"/>